<evidence type="ECO:0000313" key="3">
    <source>
        <dbReference type="EMBL" id="CXJ26571.1"/>
    </source>
</evidence>
<evidence type="ECO:0000313" key="6">
    <source>
        <dbReference type="Proteomes" id="UP000220214"/>
    </source>
</evidence>
<gene>
    <name evidence="3" type="ORF">PBK173_000480600</name>
    <name evidence="4" type="ORF">PBNK65E_000470900</name>
</gene>
<evidence type="ECO:0000313" key="5">
    <source>
        <dbReference type="Proteomes" id="UP000069549"/>
    </source>
</evidence>
<dbReference type="GO" id="GO:0004767">
    <property type="term" value="F:sphingomyelin phosphodiesterase activity"/>
    <property type="evidence" value="ECO:0007669"/>
    <property type="project" value="InterPro"/>
</dbReference>
<proteinExistence type="predicted"/>
<dbReference type="Proteomes" id="UP000220214">
    <property type="component" value="Chromosome 14"/>
</dbReference>
<dbReference type="GO" id="GO:0016791">
    <property type="term" value="F:phosphatase activity"/>
    <property type="evidence" value="ECO:0007669"/>
    <property type="project" value="InterPro"/>
</dbReference>
<dbReference type="Gene3D" id="3.60.10.10">
    <property type="entry name" value="Endonuclease/exonuclease/phosphatase"/>
    <property type="match status" value="2"/>
</dbReference>
<dbReference type="GO" id="GO:0046856">
    <property type="term" value="P:phosphatidylinositol dephosphorylation"/>
    <property type="evidence" value="ECO:0007669"/>
    <property type="project" value="InterPro"/>
</dbReference>
<reference evidence="3 5" key="1">
    <citation type="submission" date="2016-02" db="EMBL/GenBank/DDBJ databases">
        <authorList>
            <consortium name="Pathogen Informatics"/>
        </authorList>
    </citation>
    <scope>NUCLEOTIDE SEQUENCE [LARGE SCALE GENOMIC DNA]</scope>
    <source>
        <strain evidence="3 5">K173</strain>
        <strain evidence="4 6">NK65e</strain>
    </source>
</reference>
<feature type="compositionally biased region" description="Basic residues" evidence="1">
    <location>
        <begin position="242"/>
        <end position="256"/>
    </location>
</feature>
<dbReference type="OMA" id="YCRYIEN"/>
<evidence type="ECO:0000256" key="1">
    <source>
        <dbReference type="SAM" id="MobiDB-lite"/>
    </source>
</evidence>
<evidence type="ECO:0000259" key="2">
    <source>
        <dbReference type="Pfam" id="PF22669"/>
    </source>
</evidence>
<dbReference type="Proteomes" id="UP000069549">
    <property type="component" value="Chromosome 14"/>
</dbReference>
<dbReference type="PANTHER" id="PTHR16320">
    <property type="entry name" value="SPHINGOMYELINASE FAMILY MEMBER"/>
    <property type="match status" value="1"/>
</dbReference>
<evidence type="ECO:0000313" key="4">
    <source>
        <dbReference type="EMBL" id="SCN28712.1"/>
    </source>
</evidence>
<accession>A0A0Z0B7B4</accession>
<dbReference type="InterPro" id="IPR036691">
    <property type="entry name" value="Endo/exonu/phosph_ase_sf"/>
</dbReference>
<sequence>MELITRPDQHFTIMSYNVQMIPVPISTKINIGYRQKTLEKYICELDDIYNADILVLNEVFTKQAYNMFTTGEIKKRFPYHTSILGGKIKNKINYEDDNDDDEYYNTDLFSKNIERDIKEFISNDYCNNDIYDKIGEENQECGCSNTGSQIYKNEIKNRKKQKSINSNGLFCNGSEKNANVSIREEGKNNNTCSDKSIKNNINNTNKFNNQNCETCKDENNKINGNNMISSTCYTINDSKDIMKKKKKKKKQRKKEKRKEDPPPFDSISGEPKFRHFLNGGIIVLSKHKILQKHALIFENSKFPEMFSAKGAIYLKFNIKNNVIHVVATHLHAGNNKSDEKCRLKQIEELTKWVYHGIPSTFINKYEPLFFVGDFNIRYIKDEKFFKEITSNKYLNCVVTNNTLETTYDSSINDYCRYVEDDFEHKYVDTLDYILVSKDSNVKTIVPQTAVQRDYKPISIFKTMLCCIPYQSINIHHASDHFPIYATFKLPNDNYNLSEHDCKNKNI</sequence>
<dbReference type="EMBL" id="LT160034">
    <property type="protein sequence ID" value="CXJ26571.1"/>
    <property type="molecule type" value="Genomic_DNA"/>
</dbReference>
<feature type="region of interest" description="Disordered" evidence="1">
    <location>
        <begin position="241"/>
        <end position="271"/>
    </location>
</feature>
<dbReference type="Pfam" id="PF22669">
    <property type="entry name" value="Exo_endo_phos2"/>
    <property type="match status" value="1"/>
</dbReference>
<dbReference type="EMBL" id="LT614640">
    <property type="protein sequence ID" value="SCN28712.1"/>
    <property type="molecule type" value="Genomic_DNA"/>
</dbReference>
<dbReference type="AlphaFoldDB" id="A0A0Z0B7B4"/>
<dbReference type="InterPro" id="IPR038772">
    <property type="entry name" value="Sph/SMPD2-like"/>
</dbReference>
<dbReference type="PANTHER" id="PTHR16320:SF23">
    <property type="entry name" value="SPHINGOMYELINASE C 1"/>
    <property type="match status" value="1"/>
</dbReference>
<dbReference type="SUPFAM" id="SSF56219">
    <property type="entry name" value="DNase I-like"/>
    <property type="match status" value="1"/>
</dbReference>
<feature type="domain" description="Inositol polyphosphate-related phosphatase" evidence="2">
    <location>
        <begin position="304"/>
        <end position="485"/>
    </location>
</feature>
<protein>
    <submittedName>
        <fullName evidence="3">Sphingomyelin phosphodiesterase, putative</fullName>
    </submittedName>
</protein>
<name>A0A0Z0B7B4_PLABE</name>
<dbReference type="VEuPathDB" id="PlasmoDB:PBANKA_1453100"/>
<organism evidence="3 5">
    <name type="scientific">Plasmodium berghei</name>
    <dbReference type="NCBI Taxonomy" id="5821"/>
    <lineage>
        <taxon>Eukaryota</taxon>
        <taxon>Sar</taxon>
        <taxon>Alveolata</taxon>
        <taxon>Apicomplexa</taxon>
        <taxon>Aconoidasida</taxon>
        <taxon>Haemosporida</taxon>
        <taxon>Plasmodiidae</taxon>
        <taxon>Plasmodium</taxon>
        <taxon>Plasmodium (Vinckeia)</taxon>
    </lineage>
</organism>
<dbReference type="SMR" id="A0A0Z0B7B4"/>
<dbReference type="InterPro" id="IPR000300">
    <property type="entry name" value="IPPc"/>
</dbReference>